<dbReference type="Gene3D" id="3.90.79.10">
    <property type="entry name" value="Nucleoside Triphosphate Pyrophosphohydrolase"/>
    <property type="match status" value="1"/>
</dbReference>
<reference evidence="3 4" key="1">
    <citation type="submission" date="2018-08" db="EMBL/GenBank/DDBJ databases">
        <title>Fibrisoma montanum sp. nov., isolated from Danxia mountain soil.</title>
        <authorList>
            <person name="Huang Y."/>
        </authorList>
    </citation>
    <scope>NUCLEOTIDE SEQUENCE [LARGE SCALE GENOMIC DNA]</scope>
    <source>
        <strain evidence="3 4">HYT19</strain>
    </source>
</reference>
<keyword evidence="4" id="KW-1185">Reference proteome</keyword>
<evidence type="ECO:0000259" key="1">
    <source>
        <dbReference type="Pfam" id="PF00293"/>
    </source>
</evidence>
<dbReference type="EMBL" id="QXED01000009">
    <property type="protein sequence ID" value="RIV19029.1"/>
    <property type="molecule type" value="Genomic_DNA"/>
</dbReference>
<keyword evidence="3" id="KW-0378">Hydrolase</keyword>
<dbReference type="InterPro" id="IPR000086">
    <property type="entry name" value="NUDIX_hydrolase_dom"/>
</dbReference>
<name>A0A418M0K5_9BACT</name>
<dbReference type="InterPro" id="IPR036390">
    <property type="entry name" value="WH_DNA-bd_sf"/>
</dbReference>
<dbReference type="Pfam" id="PF21906">
    <property type="entry name" value="WHD_NrtR"/>
    <property type="match status" value="1"/>
</dbReference>
<dbReference type="Gene3D" id="1.10.10.10">
    <property type="entry name" value="Winged helix-like DNA-binding domain superfamily/Winged helix DNA-binding domain"/>
    <property type="match status" value="1"/>
</dbReference>
<dbReference type="SUPFAM" id="SSF46785">
    <property type="entry name" value="Winged helix' DNA-binding domain"/>
    <property type="match status" value="1"/>
</dbReference>
<feature type="domain" description="Nudix hydrolase" evidence="1">
    <location>
        <begin position="21"/>
        <end position="151"/>
    </location>
</feature>
<dbReference type="Pfam" id="PF00293">
    <property type="entry name" value="NUDIX"/>
    <property type="match status" value="1"/>
</dbReference>
<feature type="domain" description="NrtR DNA-binding winged helix" evidence="2">
    <location>
        <begin position="179"/>
        <end position="239"/>
    </location>
</feature>
<comment type="caution">
    <text evidence="3">The sequence shown here is derived from an EMBL/GenBank/DDBJ whole genome shotgun (WGS) entry which is preliminary data.</text>
</comment>
<dbReference type="InterPro" id="IPR054105">
    <property type="entry name" value="WHD_NrtR"/>
</dbReference>
<evidence type="ECO:0000313" key="3">
    <source>
        <dbReference type="EMBL" id="RIV19029.1"/>
    </source>
</evidence>
<gene>
    <name evidence="3" type="ORF">DYU11_26390</name>
</gene>
<dbReference type="InterPro" id="IPR036388">
    <property type="entry name" value="WH-like_DNA-bd_sf"/>
</dbReference>
<dbReference type="RefSeq" id="WP_119670740.1">
    <property type="nucleotide sequence ID" value="NZ_QXED01000009.1"/>
</dbReference>
<dbReference type="CDD" id="cd18873">
    <property type="entry name" value="NUDIX_NadM_like"/>
    <property type="match status" value="1"/>
</dbReference>
<dbReference type="InterPro" id="IPR015797">
    <property type="entry name" value="NUDIX_hydrolase-like_dom_sf"/>
</dbReference>
<dbReference type="Proteomes" id="UP000283523">
    <property type="component" value="Unassembled WGS sequence"/>
</dbReference>
<dbReference type="AlphaFoldDB" id="A0A418M0K5"/>
<dbReference type="PANTHER" id="PTHR43736">
    <property type="entry name" value="ADP-RIBOSE PYROPHOSPHATASE"/>
    <property type="match status" value="1"/>
</dbReference>
<dbReference type="GO" id="GO:0016787">
    <property type="term" value="F:hydrolase activity"/>
    <property type="evidence" value="ECO:0007669"/>
    <property type="project" value="UniProtKB-KW"/>
</dbReference>
<sequence>MQRSTDLHEFLNSEQQWLPSLSVDCVIFGFHENELKVLLLTFRRTDLLALPGGLVHRQEDVDDAAKRILAERTGLTDIYLEQFHTFGQLGRGSDHFGRKIAGANGVDLPADHWFTRRFVSIGYYALVDFSRVVPSPDVLSESIGWYDVRELPSLVLDHSLIVQKALDTLRLMLDHRLVGFNLLPETFTMGDLQRLYETILGKKLLRTNFQRKMLSLEILERLDKKWTGGAHKAPYLYRFDTKKGEEYLNNVDNRPERINT</sequence>
<evidence type="ECO:0000259" key="2">
    <source>
        <dbReference type="Pfam" id="PF21906"/>
    </source>
</evidence>
<organism evidence="3 4">
    <name type="scientific">Fibrisoma montanum</name>
    <dbReference type="NCBI Taxonomy" id="2305895"/>
    <lineage>
        <taxon>Bacteria</taxon>
        <taxon>Pseudomonadati</taxon>
        <taxon>Bacteroidota</taxon>
        <taxon>Cytophagia</taxon>
        <taxon>Cytophagales</taxon>
        <taxon>Spirosomataceae</taxon>
        <taxon>Fibrisoma</taxon>
    </lineage>
</organism>
<evidence type="ECO:0000313" key="4">
    <source>
        <dbReference type="Proteomes" id="UP000283523"/>
    </source>
</evidence>
<proteinExistence type="predicted"/>
<accession>A0A418M0K5</accession>
<dbReference type="SUPFAM" id="SSF55811">
    <property type="entry name" value="Nudix"/>
    <property type="match status" value="1"/>
</dbReference>
<dbReference type="PANTHER" id="PTHR43736:SF4">
    <property type="entry name" value="SLR1690 PROTEIN"/>
    <property type="match status" value="1"/>
</dbReference>
<dbReference type="OrthoDB" id="9786141at2"/>
<protein>
    <submittedName>
        <fullName evidence="3">NUDIX hydrolase</fullName>
    </submittedName>
</protein>